<feature type="region of interest" description="Disordered" evidence="1">
    <location>
        <begin position="388"/>
        <end position="410"/>
    </location>
</feature>
<dbReference type="Gramene" id="PNW83550">
    <property type="protein sequence ID" value="PNW83550"/>
    <property type="gene ID" value="CHLRE_05g234662v5"/>
</dbReference>
<accession>A8JDY5</accession>
<evidence type="ECO:0000313" key="2">
    <source>
        <dbReference type="EMBL" id="PNW83550.1"/>
    </source>
</evidence>
<dbReference type="InterPro" id="IPR002052">
    <property type="entry name" value="DNA_methylase_N6_adenine_CS"/>
</dbReference>
<dbReference type="OrthoDB" id="203687at2759"/>
<feature type="compositionally biased region" description="Basic residues" evidence="1">
    <location>
        <begin position="395"/>
        <end position="410"/>
    </location>
</feature>
<protein>
    <submittedName>
        <fullName evidence="2">Uncharacterized protein</fullName>
    </submittedName>
</protein>
<name>A8JDY5_CHLRE</name>
<dbReference type="PROSITE" id="PS00092">
    <property type="entry name" value="N6_MTASE"/>
    <property type="match status" value="1"/>
</dbReference>
<evidence type="ECO:0000313" key="3">
    <source>
        <dbReference type="Proteomes" id="UP000006906"/>
    </source>
</evidence>
<dbReference type="InParanoid" id="A8JDY5"/>
<dbReference type="EMBL" id="CM008966">
    <property type="protein sequence ID" value="PNW83550.1"/>
    <property type="molecule type" value="Genomic_DNA"/>
</dbReference>
<gene>
    <name evidence="2" type="ORF">CHLRE_05g234662v5</name>
</gene>
<dbReference type="GO" id="GO:0003676">
    <property type="term" value="F:nucleic acid binding"/>
    <property type="evidence" value="ECO:0007669"/>
    <property type="project" value="InterPro"/>
</dbReference>
<dbReference type="PaxDb" id="3055-EDO97880"/>
<dbReference type="HOGENOM" id="CLU_671515_0_0_1"/>
<feature type="compositionally biased region" description="Polar residues" evidence="1">
    <location>
        <begin position="27"/>
        <end position="36"/>
    </location>
</feature>
<keyword evidence="3" id="KW-1185">Reference proteome</keyword>
<evidence type="ECO:0000256" key="1">
    <source>
        <dbReference type="SAM" id="MobiDB-lite"/>
    </source>
</evidence>
<proteinExistence type="predicted"/>
<dbReference type="Proteomes" id="UP000006906">
    <property type="component" value="Chromosome 5"/>
</dbReference>
<sequence length="410" mass="43902">MAGDFDDSVDFSALFSGRKKPLKPKQGTKQLVNTSSGRKHAPLATPGQSRKEQLKAKPHEGKRKAPPVPAGELADARPRKKQRGQQPASVHGSTVPAAGVAALAHTQKQRQEHAGAPSPAVAATSTALGNGYEKKKQKHGKRVSSDDWPFEVDYNDHFETSSAAVDDIQPVLLALCNRLKKTPAQLAIYDPFFCKGGIRRHYEARGFTNFIHRKRDFYADVESGQLPEYDVMVTNPPYSADHKERALDFCLRSGKPWALLLPNYVATKAYYSELVDAAGTPPQQRPFYLTPITRYAYEHPEGTGHAESPFYSIWYVGLGVHTEAVYGACRTKLDSAGAAAATGAGAGGASASKGGKGAGGVGGKGAGGSGGWAVTLARSVDALREAKAVPTAKRLNPKQRARLKKKMGVS</sequence>
<dbReference type="PANTHER" id="PTHR39444">
    <property type="entry name" value="SITE-SPECIFIC DNA-METHYLTRANSFERASE (ADENINE-SPECIFIC)"/>
    <property type="match status" value="1"/>
</dbReference>
<feature type="region of interest" description="Disordered" evidence="1">
    <location>
        <begin position="344"/>
        <end position="370"/>
    </location>
</feature>
<dbReference type="AlphaFoldDB" id="A8JDY5"/>
<dbReference type="GO" id="GO:0032259">
    <property type="term" value="P:methylation"/>
    <property type="evidence" value="ECO:0007669"/>
    <property type="project" value="InterPro"/>
</dbReference>
<dbReference type="PANTHER" id="PTHR39444:SF3">
    <property type="entry name" value="SITE-SPECIFIC DNA-METHYLTRANSFERASE (ADENINE-SPECIFIC)"/>
    <property type="match status" value="1"/>
</dbReference>
<dbReference type="KEGG" id="cre:CHLRE_05g234662v5"/>
<feature type="compositionally biased region" description="Basic and acidic residues" evidence="1">
    <location>
        <begin position="49"/>
        <end position="59"/>
    </location>
</feature>
<dbReference type="GeneID" id="5726191"/>
<dbReference type="GO" id="GO:0008168">
    <property type="term" value="F:methyltransferase activity"/>
    <property type="evidence" value="ECO:0007669"/>
    <property type="project" value="InterPro"/>
</dbReference>
<reference evidence="2 3" key="1">
    <citation type="journal article" date="2007" name="Science">
        <title>The Chlamydomonas genome reveals the evolution of key animal and plant functions.</title>
        <authorList>
            <person name="Merchant S.S."/>
            <person name="Prochnik S.E."/>
            <person name="Vallon O."/>
            <person name="Harris E.H."/>
            <person name="Karpowicz S.J."/>
            <person name="Witman G.B."/>
            <person name="Terry A."/>
            <person name="Salamov A."/>
            <person name="Fritz-Laylin L.K."/>
            <person name="Marechal-Drouard L."/>
            <person name="Marshall W.F."/>
            <person name="Qu L.H."/>
            <person name="Nelson D.R."/>
            <person name="Sanderfoot A.A."/>
            <person name="Spalding M.H."/>
            <person name="Kapitonov V.V."/>
            <person name="Ren Q."/>
            <person name="Ferris P."/>
            <person name="Lindquist E."/>
            <person name="Shapiro H."/>
            <person name="Lucas S.M."/>
            <person name="Grimwood J."/>
            <person name="Schmutz J."/>
            <person name="Cardol P."/>
            <person name="Cerutti H."/>
            <person name="Chanfreau G."/>
            <person name="Chen C.L."/>
            <person name="Cognat V."/>
            <person name="Croft M.T."/>
            <person name="Dent R."/>
            <person name="Dutcher S."/>
            <person name="Fernandez E."/>
            <person name="Fukuzawa H."/>
            <person name="Gonzalez-Ballester D."/>
            <person name="Gonzalez-Halphen D."/>
            <person name="Hallmann A."/>
            <person name="Hanikenne M."/>
            <person name="Hippler M."/>
            <person name="Inwood W."/>
            <person name="Jabbari K."/>
            <person name="Kalanon M."/>
            <person name="Kuras R."/>
            <person name="Lefebvre P.A."/>
            <person name="Lemaire S.D."/>
            <person name="Lobanov A.V."/>
            <person name="Lohr M."/>
            <person name="Manuell A."/>
            <person name="Meier I."/>
            <person name="Mets L."/>
            <person name="Mittag M."/>
            <person name="Mittelmeier T."/>
            <person name="Moroney J.V."/>
            <person name="Moseley J."/>
            <person name="Napoli C."/>
            <person name="Nedelcu A.M."/>
            <person name="Niyogi K."/>
            <person name="Novoselov S.V."/>
            <person name="Paulsen I.T."/>
            <person name="Pazour G."/>
            <person name="Purton S."/>
            <person name="Ral J.P."/>
            <person name="Riano-Pachon D.M."/>
            <person name="Riekhof W."/>
            <person name="Rymarquis L."/>
            <person name="Schroda M."/>
            <person name="Stern D."/>
            <person name="Umen J."/>
            <person name="Willows R."/>
            <person name="Wilson N."/>
            <person name="Zimmer S.L."/>
            <person name="Allmer J."/>
            <person name="Balk J."/>
            <person name="Bisova K."/>
            <person name="Chen C.J."/>
            <person name="Elias M."/>
            <person name="Gendler K."/>
            <person name="Hauser C."/>
            <person name="Lamb M.R."/>
            <person name="Ledford H."/>
            <person name="Long J.C."/>
            <person name="Minagawa J."/>
            <person name="Page M.D."/>
            <person name="Pan J."/>
            <person name="Pootakham W."/>
            <person name="Roje S."/>
            <person name="Rose A."/>
            <person name="Stahlberg E."/>
            <person name="Terauchi A.M."/>
            <person name="Yang P."/>
            <person name="Ball S."/>
            <person name="Bowler C."/>
            <person name="Dieckmann C.L."/>
            <person name="Gladyshev V.N."/>
            <person name="Green P."/>
            <person name="Jorgensen R."/>
            <person name="Mayfield S."/>
            <person name="Mueller-Roeber B."/>
            <person name="Rajamani S."/>
            <person name="Sayre R.T."/>
            <person name="Brokstein P."/>
            <person name="Dubchak I."/>
            <person name="Goodstein D."/>
            <person name="Hornick L."/>
            <person name="Huang Y.W."/>
            <person name="Jhaveri J."/>
            <person name="Luo Y."/>
            <person name="Martinez D."/>
            <person name="Ngau W.C."/>
            <person name="Otillar B."/>
            <person name="Poliakov A."/>
            <person name="Porter A."/>
            <person name="Szajkowski L."/>
            <person name="Werner G."/>
            <person name="Zhou K."/>
            <person name="Grigoriev I.V."/>
            <person name="Rokhsar D.S."/>
            <person name="Grossman A.R."/>
        </authorList>
    </citation>
    <scope>NUCLEOTIDE SEQUENCE [LARGE SCALE GENOMIC DNA]</scope>
    <source>
        <strain evidence="3">CC-503</strain>
    </source>
</reference>
<organism evidence="2 3">
    <name type="scientific">Chlamydomonas reinhardtii</name>
    <name type="common">Chlamydomonas smithii</name>
    <dbReference type="NCBI Taxonomy" id="3055"/>
    <lineage>
        <taxon>Eukaryota</taxon>
        <taxon>Viridiplantae</taxon>
        <taxon>Chlorophyta</taxon>
        <taxon>core chlorophytes</taxon>
        <taxon>Chlorophyceae</taxon>
        <taxon>CS clade</taxon>
        <taxon>Chlamydomonadales</taxon>
        <taxon>Chlamydomonadaceae</taxon>
        <taxon>Chlamydomonas</taxon>
    </lineage>
</organism>
<dbReference type="eggNOG" id="ENOG502S29B">
    <property type="taxonomic scope" value="Eukaryota"/>
</dbReference>
<feature type="region of interest" description="Disordered" evidence="1">
    <location>
        <begin position="1"/>
        <end position="94"/>
    </location>
</feature>
<dbReference type="RefSeq" id="XP_001700642.1">
    <property type="nucleotide sequence ID" value="XM_001700590.2"/>
</dbReference>